<dbReference type="PROSITE" id="PS51352">
    <property type="entry name" value="THIOREDOXIN_2"/>
    <property type="match status" value="1"/>
</dbReference>
<dbReference type="GO" id="GO:0005615">
    <property type="term" value="C:extracellular space"/>
    <property type="evidence" value="ECO:0007669"/>
    <property type="project" value="TreeGrafter"/>
</dbReference>
<feature type="domain" description="ERV/ALR sulfhydryl oxidase" evidence="10">
    <location>
        <begin position="407"/>
        <end position="510"/>
    </location>
</feature>
<dbReference type="SUPFAM" id="SSF52833">
    <property type="entry name" value="Thioredoxin-like"/>
    <property type="match status" value="1"/>
</dbReference>
<evidence type="ECO:0000256" key="5">
    <source>
        <dbReference type="ARBA" id="ARBA00023002"/>
    </source>
</evidence>
<dbReference type="InterPro" id="IPR039798">
    <property type="entry name" value="Sulfhydryl_oxidase"/>
</dbReference>
<dbReference type="PROSITE" id="PS51324">
    <property type="entry name" value="ERV_ALR"/>
    <property type="match status" value="1"/>
</dbReference>
<dbReference type="EC" id="1.8.3.2" evidence="8"/>
<dbReference type="GO" id="GO:0003756">
    <property type="term" value="F:protein disulfide isomerase activity"/>
    <property type="evidence" value="ECO:0007669"/>
    <property type="project" value="TreeGrafter"/>
</dbReference>
<dbReference type="OrthoDB" id="59470at2759"/>
<accession>A0A9P9Z0T2</accession>
<keyword evidence="2 8" id="KW-0285">Flavoprotein</keyword>
<dbReference type="GO" id="GO:0000139">
    <property type="term" value="C:Golgi membrane"/>
    <property type="evidence" value="ECO:0007669"/>
    <property type="project" value="TreeGrafter"/>
</dbReference>
<evidence type="ECO:0000313" key="12">
    <source>
        <dbReference type="EMBL" id="KAI8046629.1"/>
    </source>
</evidence>
<dbReference type="GO" id="GO:0006457">
    <property type="term" value="P:protein folding"/>
    <property type="evidence" value="ECO:0007669"/>
    <property type="project" value="TreeGrafter"/>
</dbReference>
<comment type="caution">
    <text evidence="12">The sequence shown here is derived from an EMBL/GenBank/DDBJ whole genome shotgun (WGS) entry which is preliminary data.</text>
</comment>
<evidence type="ECO:0000256" key="8">
    <source>
        <dbReference type="RuleBase" id="RU371123"/>
    </source>
</evidence>
<evidence type="ECO:0000256" key="9">
    <source>
        <dbReference type="SAM" id="SignalP"/>
    </source>
</evidence>
<dbReference type="GO" id="GO:0016971">
    <property type="term" value="F:flavin-dependent sulfhydryl oxidase activity"/>
    <property type="evidence" value="ECO:0007669"/>
    <property type="project" value="InterPro"/>
</dbReference>
<keyword evidence="4 8" id="KW-0274">FAD</keyword>
<dbReference type="FunFam" id="3.40.30.10:FF:000347">
    <property type="entry name" value="Sulfhydryl oxidase"/>
    <property type="match status" value="1"/>
</dbReference>
<proteinExistence type="inferred from homology"/>
<dbReference type="InterPro" id="IPR013766">
    <property type="entry name" value="Thioredoxin_domain"/>
</dbReference>
<evidence type="ECO:0000256" key="4">
    <source>
        <dbReference type="ARBA" id="ARBA00022827"/>
    </source>
</evidence>
<dbReference type="Gene3D" id="3.40.30.10">
    <property type="entry name" value="Glutaredoxin"/>
    <property type="match status" value="2"/>
</dbReference>
<evidence type="ECO:0000259" key="11">
    <source>
        <dbReference type="PROSITE" id="PS51352"/>
    </source>
</evidence>
<keyword evidence="6" id="KW-1015">Disulfide bond</keyword>
<keyword evidence="5 8" id="KW-0560">Oxidoreductase</keyword>
<dbReference type="SUPFAM" id="SSF69000">
    <property type="entry name" value="FAD-dependent thiol oxidase"/>
    <property type="match status" value="1"/>
</dbReference>
<dbReference type="Pfam" id="PF00085">
    <property type="entry name" value="Thioredoxin"/>
    <property type="match status" value="1"/>
</dbReference>
<dbReference type="InterPro" id="IPR017905">
    <property type="entry name" value="ERV/ALR_sulphydryl_oxidase"/>
</dbReference>
<dbReference type="InterPro" id="IPR041269">
    <property type="entry name" value="QSOX_Trx1"/>
</dbReference>
<keyword evidence="13" id="KW-1185">Reference proteome</keyword>
<evidence type="ECO:0000259" key="10">
    <source>
        <dbReference type="PROSITE" id="PS51324"/>
    </source>
</evidence>
<dbReference type="Gene3D" id="1.20.120.310">
    <property type="entry name" value="ERV/ALR sulfhydryl oxidase domain"/>
    <property type="match status" value="1"/>
</dbReference>
<dbReference type="CDD" id="cd02992">
    <property type="entry name" value="PDI_a_QSOX"/>
    <property type="match status" value="1"/>
</dbReference>
<dbReference type="Gene3D" id="1.20.120.1960">
    <property type="entry name" value="QSOX sulfhydryl oxidase domain"/>
    <property type="match status" value="1"/>
</dbReference>
<organism evidence="12 13">
    <name type="scientific">Drosophila gunungcola</name>
    <name type="common">fruit fly</name>
    <dbReference type="NCBI Taxonomy" id="103775"/>
    <lineage>
        <taxon>Eukaryota</taxon>
        <taxon>Metazoa</taxon>
        <taxon>Ecdysozoa</taxon>
        <taxon>Arthropoda</taxon>
        <taxon>Hexapoda</taxon>
        <taxon>Insecta</taxon>
        <taxon>Pterygota</taxon>
        <taxon>Neoptera</taxon>
        <taxon>Endopterygota</taxon>
        <taxon>Diptera</taxon>
        <taxon>Brachycera</taxon>
        <taxon>Muscomorpha</taxon>
        <taxon>Ephydroidea</taxon>
        <taxon>Drosophilidae</taxon>
        <taxon>Drosophila</taxon>
        <taxon>Sophophora</taxon>
    </lineage>
</organism>
<evidence type="ECO:0000256" key="1">
    <source>
        <dbReference type="ARBA" id="ARBA00001974"/>
    </source>
</evidence>
<keyword evidence="3 9" id="KW-0732">Signal</keyword>
<sequence length="557" mass="64192">MTWIRQLQTLLCSLLLLFAPEVFGRTNARRTANEASLYSDADNVIMLDIGSLRPVLNLHTNKLVQFLNTFCGDCQRFAPVYKGLARDLYKWRRLLRFYAVDCAQERNAELCRVFSVRQTPSLRFFGPDTEKMQKFLGSVIPTQDPKFITAVLADLLGQYEYAADVANFRHLTPNDTAETVFRDHQKLDSPVKYIALVLQPKKAYIGRDTLLDLLPFKEVAVRIVPDAQIFANFGLVPTSESLAIIDRGGNAQYLEPASNTSQDYANTVGDFLKKLNFKPDPPLPIVVATNDNEFLDQRNKAVLAEVLKPPLKIYRADLEQAIDKILHNELHKYFFFQGGNDLALHNVMKALMYLNPLNKDGRELVSRVYRSTQRRLDKGSEFKQLIESEEKNLKVFKAKRYIGCIGTRPLLRSFTCSLWTLFHHWTVEAAKKPQQFQPGNILNTIHGFVRYFFGCSDCSKHFQEMANRRNMSQVKTSDEEILWLWEAHNEVNQRIAGDPITEDPQFPKIQFPSKENCPHCRNNNSEWRKDEVLKYLKHLYDIKNVSFYGLPTSQGYD</sequence>
<dbReference type="InterPro" id="IPR036249">
    <property type="entry name" value="Thioredoxin-like_sf"/>
</dbReference>
<dbReference type="FunFam" id="1.20.120.310:FF:000001">
    <property type="entry name" value="Sulfhydryl oxidase"/>
    <property type="match status" value="1"/>
</dbReference>
<feature type="domain" description="Thioredoxin" evidence="11">
    <location>
        <begin position="26"/>
        <end position="157"/>
    </location>
</feature>
<feature type="signal peptide" evidence="9">
    <location>
        <begin position="1"/>
        <end position="24"/>
    </location>
</feature>
<evidence type="ECO:0000256" key="7">
    <source>
        <dbReference type="ARBA" id="ARBA00023180"/>
    </source>
</evidence>
<gene>
    <name evidence="12" type="ORF">M5D96_002841</name>
</gene>
<dbReference type="PANTHER" id="PTHR22897">
    <property type="entry name" value="QUIESCIN Q6-RELATED SULFHYDRYL OXIDASE"/>
    <property type="match status" value="1"/>
</dbReference>
<dbReference type="EMBL" id="JAMKOV010000001">
    <property type="protein sequence ID" value="KAI8046629.1"/>
    <property type="molecule type" value="Genomic_DNA"/>
</dbReference>
<dbReference type="InterPro" id="IPR036774">
    <property type="entry name" value="ERV/ALR_sulphydryl_oxid_sf"/>
</dbReference>
<comment type="catalytic activity">
    <reaction evidence="8">
        <text>2 R'C(R)SH + O2 = R'C(R)S-S(R)CR' + H2O2</text>
        <dbReference type="Rhea" id="RHEA:17357"/>
        <dbReference type="ChEBI" id="CHEBI:15379"/>
        <dbReference type="ChEBI" id="CHEBI:16240"/>
        <dbReference type="ChEBI" id="CHEBI:16520"/>
        <dbReference type="ChEBI" id="CHEBI:17412"/>
        <dbReference type="EC" id="1.8.3.2"/>
    </reaction>
</comment>
<evidence type="ECO:0000256" key="6">
    <source>
        <dbReference type="ARBA" id="ARBA00023157"/>
    </source>
</evidence>
<name>A0A9P9Z0T2_9MUSC</name>
<dbReference type="AlphaFoldDB" id="A0A9P9Z0T2"/>
<dbReference type="PANTHER" id="PTHR22897:SF8">
    <property type="entry name" value="SULFHYDRYL OXIDASE"/>
    <property type="match status" value="1"/>
</dbReference>
<evidence type="ECO:0000256" key="3">
    <source>
        <dbReference type="ARBA" id="ARBA00022729"/>
    </source>
</evidence>
<reference evidence="12" key="1">
    <citation type="journal article" date="2023" name="Genome Biol. Evol.">
        <title>Long-read-based Genome Assembly of Drosophila gunungcola Reveals Fewer Chemosensory Genes in Flower-breeding Species.</title>
        <authorList>
            <person name="Negi A."/>
            <person name="Liao B.Y."/>
            <person name="Yeh S.D."/>
        </authorList>
    </citation>
    <scope>NUCLEOTIDE SEQUENCE</scope>
    <source>
        <strain evidence="12">Sukarami</strain>
    </source>
</reference>
<dbReference type="Pfam" id="PF04777">
    <property type="entry name" value="Evr1_Alr"/>
    <property type="match status" value="1"/>
</dbReference>
<evidence type="ECO:0000256" key="2">
    <source>
        <dbReference type="ARBA" id="ARBA00022630"/>
    </source>
</evidence>
<dbReference type="Pfam" id="PF18108">
    <property type="entry name" value="QSOX_Trx1"/>
    <property type="match status" value="1"/>
</dbReference>
<comment type="function">
    <text evidence="8">Catalyzes the oxidation of sulfhydryl groups in peptide and protein thiols to disulfides with the reduction of oxygen to hydrogen peroxide.</text>
</comment>
<protein>
    <recommendedName>
        <fullName evidence="8">Sulfhydryl oxidase</fullName>
        <ecNumber evidence="8">1.8.3.2</ecNumber>
    </recommendedName>
</protein>
<feature type="chain" id="PRO_5040209195" description="Sulfhydryl oxidase" evidence="9">
    <location>
        <begin position="25"/>
        <end position="557"/>
    </location>
</feature>
<keyword evidence="7" id="KW-0325">Glycoprotein</keyword>
<dbReference type="InterPro" id="IPR042568">
    <property type="entry name" value="QSOX_FAD-bd_sf"/>
</dbReference>
<dbReference type="Proteomes" id="UP001059596">
    <property type="component" value="Chromosome 3R"/>
</dbReference>
<evidence type="ECO:0000313" key="13">
    <source>
        <dbReference type="Proteomes" id="UP001059596"/>
    </source>
</evidence>
<comment type="similarity">
    <text evidence="8">Belongs to the quiescin-sulfhydryl oxidase (QSOX) family.</text>
</comment>
<comment type="cofactor">
    <cofactor evidence="1 8">
        <name>FAD</name>
        <dbReference type="ChEBI" id="CHEBI:57692"/>
    </cofactor>
</comment>